<dbReference type="AlphaFoldDB" id="E9HC73"/>
<dbReference type="InterPro" id="IPR045133">
    <property type="entry name" value="IRE1/2-like"/>
</dbReference>
<organism evidence="2 3">
    <name type="scientific">Daphnia pulex</name>
    <name type="common">Water flea</name>
    <dbReference type="NCBI Taxonomy" id="6669"/>
    <lineage>
        <taxon>Eukaryota</taxon>
        <taxon>Metazoa</taxon>
        <taxon>Ecdysozoa</taxon>
        <taxon>Arthropoda</taxon>
        <taxon>Crustacea</taxon>
        <taxon>Branchiopoda</taxon>
        <taxon>Diplostraca</taxon>
        <taxon>Cladocera</taxon>
        <taxon>Anomopoda</taxon>
        <taxon>Daphniidae</taxon>
        <taxon>Daphnia</taxon>
    </lineage>
</organism>
<accession>E9HC73</accession>
<dbReference type="STRING" id="6669.E9HC73"/>
<proteinExistence type="predicted"/>
<dbReference type="FunFam" id="1.10.510.10:FF:001696">
    <property type="entry name" value="Uncharacterized protein"/>
    <property type="match status" value="1"/>
</dbReference>
<protein>
    <recommendedName>
        <fullName evidence="1">Protein kinase domain-containing protein</fullName>
    </recommendedName>
</protein>
<feature type="domain" description="Protein kinase" evidence="1">
    <location>
        <begin position="1"/>
        <end position="213"/>
    </location>
</feature>
<dbReference type="GO" id="GO:0036498">
    <property type="term" value="P:IRE1-mediated unfolded protein response"/>
    <property type="evidence" value="ECO:0000318"/>
    <property type="project" value="GO_Central"/>
</dbReference>
<dbReference type="GO" id="GO:0051082">
    <property type="term" value="F:unfolded protein binding"/>
    <property type="evidence" value="ECO:0000318"/>
    <property type="project" value="GO_Central"/>
</dbReference>
<evidence type="ECO:0000259" key="1">
    <source>
        <dbReference type="PROSITE" id="PS50011"/>
    </source>
</evidence>
<dbReference type="EMBL" id="GL732619">
    <property type="protein sequence ID" value="EFX70662.1"/>
    <property type="molecule type" value="Genomic_DNA"/>
</dbReference>
<dbReference type="eggNOG" id="KOG1027">
    <property type="taxonomic scope" value="Eukaryota"/>
</dbReference>
<dbReference type="PROSITE" id="PS00108">
    <property type="entry name" value="PROTEIN_KINASE_ST"/>
    <property type="match status" value="1"/>
</dbReference>
<dbReference type="InParanoid" id="E9HC73"/>
<dbReference type="InterPro" id="IPR008271">
    <property type="entry name" value="Ser/Thr_kinase_AS"/>
</dbReference>
<dbReference type="GO" id="GO:0004521">
    <property type="term" value="F:RNA endonuclease activity"/>
    <property type="evidence" value="ECO:0000318"/>
    <property type="project" value="GO_Central"/>
</dbReference>
<dbReference type="GO" id="GO:0005524">
    <property type="term" value="F:ATP binding"/>
    <property type="evidence" value="ECO:0007669"/>
    <property type="project" value="InterPro"/>
</dbReference>
<dbReference type="PROSITE" id="PS50011">
    <property type="entry name" value="PROTEIN_KINASE_DOM"/>
    <property type="match status" value="1"/>
</dbReference>
<name>E9HC73_DAPPU</name>
<dbReference type="InterPro" id="IPR011009">
    <property type="entry name" value="Kinase-like_dom_sf"/>
</dbReference>
<dbReference type="Pfam" id="PF00069">
    <property type="entry name" value="Pkinase"/>
    <property type="match status" value="1"/>
</dbReference>
<dbReference type="PANTHER" id="PTHR13954">
    <property type="entry name" value="IRE1-RELATED"/>
    <property type="match status" value="1"/>
</dbReference>
<evidence type="ECO:0000313" key="2">
    <source>
        <dbReference type="EMBL" id="EFX70662.1"/>
    </source>
</evidence>
<dbReference type="PANTHER" id="PTHR13954:SF6">
    <property type="entry name" value="NON-SPECIFIC SERINE_THREONINE PROTEIN KINASE"/>
    <property type="match status" value="1"/>
</dbReference>
<dbReference type="KEGG" id="dpx:DAPPUDRAFT_112476"/>
<evidence type="ECO:0000313" key="3">
    <source>
        <dbReference type="Proteomes" id="UP000000305"/>
    </source>
</evidence>
<dbReference type="GO" id="GO:0005783">
    <property type="term" value="C:endoplasmic reticulum"/>
    <property type="evidence" value="ECO:0000318"/>
    <property type="project" value="GO_Central"/>
</dbReference>
<dbReference type="HOGENOM" id="CLU_000288_7_1_1"/>
<dbReference type="OrthoDB" id="63989at2759"/>
<keyword evidence="3" id="KW-1185">Reference proteome</keyword>
<dbReference type="Gene3D" id="1.10.510.10">
    <property type="entry name" value="Transferase(Phosphotransferase) domain 1"/>
    <property type="match status" value="1"/>
</dbReference>
<dbReference type="SMART" id="SM00220">
    <property type="entry name" value="S_TKc"/>
    <property type="match status" value="1"/>
</dbReference>
<dbReference type="SUPFAM" id="SSF56112">
    <property type="entry name" value="Protein kinase-like (PK-like)"/>
    <property type="match status" value="1"/>
</dbReference>
<gene>
    <name evidence="2" type="ORF">DAPPUDRAFT_112476</name>
</gene>
<dbReference type="GO" id="GO:0070059">
    <property type="term" value="P:intrinsic apoptotic signaling pathway in response to endoplasmic reticulum stress"/>
    <property type="evidence" value="ECO:0000318"/>
    <property type="project" value="GO_Central"/>
</dbReference>
<reference evidence="2 3" key="1">
    <citation type="journal article" date="2011" name="Science">
        <title>The ecoresponsive genome of Daphnia pulex.</title>
        <authorList>
            <person name="Colbourne J.K."/>
            <person name="Pfrender M.E."/>
            <person name="Gilbert D."/>
            <person name="Thomas W.K."/>
            <person name="Tucker A."/>
            <person name="Oakley T.H."/>
            <person name="Tokishita S."/>
            <person name="Aerts A."/>
            <person name="Arnold G.J."/>
            <person name="Basu M.K."/>
            <person name="Bauer D.J."/>
            <person name="Caceres C.E."/>
            <person name="Carmel L."/>
            <person name="Casola C."/>
            <person name="Choi J.H."/>
            <person name="Detter J.C."/>
            <person name="Dong Q."/>
            <person name="Dusheyko S."/>
            <person name="Eads B.D."/>
            <person name="Frohlich T."/>
            <person name="Geiler-Samerotte K.A."/>
            <person name="Gerlach D."/>
            <person name="Hatcher P."/>
            <person name="Jogdeo S."/>
            <person name="Krijgsveld J."/>
            <person name="Kriventseva E.V."/>
            <person name="Kultz D."/>
            <person name="Laforsch C."/>
            <person name="Lindquist E."/>
            <person name="Lopez J."/>
            <person name="Manak J.R."/>
            <person name="Muller J."/>
            <person name="Pangilinan J."/>
            <person name="Patwardhan R.P."/>
            <person name="Pitluck S."/>
            <person name="Pritham E.J."/>
            <person name="Rechtsteiner A."/>
            <person name="Rho M."/>
            <person name="Rogozin I.B."/>
            <person name="Sakarya O."/>
            <person name="Salamov A."/>
            <person name="Schaack S."/>
            <person name="Shapiro H."/>
            <person name="Shiga Y."/>
            <person name="Skalitzky C."/>
            <person name="Smith Z."/>
            <person name="Souvorov A."/>
            <person name="Sung W."/>
            <person name="Tang Z."/>
            <person name="Tsuchiya D."/>
            <person name="Tu H."/>
            <person name="Vos H."/>
            <person name="Wang M."/>
            <person name="Wolf Y.I."/>
            <person name="Yamagata H."/>
            <person name="Yamada T."/>
            <person name="Ye Y."/>
            <person name="Shaw J.R."/>
            <person name="Andrews J."/>
            <person name="Crease T.J."/>
            <person name="Tang H."/>
            <person name="Lucas S.M."/>
            <person name="Robertson H.M."/>
            <person name="Bork P."/>
            <person name="Koonin E.V."/>
            <person name="Zdobnov E.M."/>
            <person name="Grigoriev I.V."/>
            <person name="Lynch M."/>
            <person name="Boore J.L."/>
        </authorList>
    </citation>
    <scope>NUCLEOTIDE SEQUENCE [LARGE SCALE GENOMIC DNA]</scope>
</reference>
<dbReference type="PhylomeDB" id="E9HC73"/>
<dbReference type="InterPro" id="IPR000719">
    <property type="entry name" value="Prot_kinase_dom"/>
</dbReference>
<dbReference type="Proteomes" id="UP000000305">
    <property type="component" value="Unassembled WGS sequence"/>
</dbReference>
<sequence>MIKDRQRYYALELCQSSLEKLFLKNDSPKKYRGPMPSQKETLLQLAEGLEYIHINGLIHRDLKPENVLIWVDLTGKTVLMKWADFGLSKPVNERGSYSISGVSRGTDNWYAPEILKIMVEQEENENKSSPRQRGTIKSDVFTEGLIFAYYLLNGVHPFGSRFERVPNIIADNPVHVSKIQGPIHGLIIEMLKHIPEERISSSQVVEKIRLMQF</sequence>
<dbReference type="GO" id="GO:0004674">
    <property type="term" value="F:protein serine/threonine kinase activity"/>
    <property type="evidence" value="ECO:0000318"/>
    <property type="project" value="GO_Central"/>
</dbReference>